<evidence type="ECO:0000256" key="1">
    <source>
        <dbReference type="SAM" id="MobiDB-lite"/>
    </source>
</evidence>
<feature type="compositionally biased region" description="Basic and acidic residues" evidence="1">
    <location>
        <begin position="31"/>
        <end position="45"/>
    </location>
</feature>
<dbReference type="Proteomes" id="UP001217582">
    <property type="component" value="Chromosome 3"/>
</dbReference>
<dbReference type="Pfam" id="PF00850">
    <property type="entry name" value="Hist_deacetyl"/>
    <property type="match status" value="2"/>
</dbReference>
<dbReference type="GO" id="GO:0010468">
    <property type="term" value="P:regulation of gene expression"/>
    <property type="evidence" value="ECO:0007669"/>
    <property type="project" value="UniProtKB-ARBA"/>
</dbReference>
<evidence type="ECO:0000313" key="4">
    <source>
        <dbReference type="Proteomes" id="UP001217582"/>
    </source>
</evidence>
<dbReference type="PANTHER" id="PTHR47558">
    <property type="entry name" value="HISTONE DEACETYLASE HOS3"/>
    <property type="match status" value="1"/>
</dbReference>
<protein>
    <submittedName>
        <fullName evidence="3">Histone deacetylase</fullName>
        <ecNumber evidence="3">3.5.1.98</ecNumber>
    </submittedName>
</protein>
<reference evidence="3 4" key="1">
    <citation type="submission" date="2023-03" db="EMBL/GenBank/DDBJ databases">
        <title>Mating type loci evolution in Malassezia.</title>
        <authorList>
            <person name="Coelho M.A."/>
        </authorList>
    </citation>
    <scope>NUCLEOTIDE SEQUENCE [LARGE SCALE GENOMIC DNA]</scope>
    <source>
        <strain evidence="3 4">CBS 13387</strain>
    </source>
</reference>
<dbReference type="InterPro" id="IPR023696">
    <property type="entry name" value="Ureohydrolase_dom_sf"/>
</dbReference>
<dbReference type="GO" id="GO:0005634">
    <property type="term" value="C:nucleus"/>
    <property type="evidence" value="ECO:0007669"/>
    <property type="project" value="TreeGrafter"/>
</dbReference>
<feature type="compositionally biased region" description="Polar residues" evidence="1">
    <location>
        <begin position="66"/>
        <end position="86"/>
    </location>
</feature>
<dbReference type="AlphaFoldDB" id="A0AAJ5Z2L2"/>
<dbReference type="InterPro" id="IPR023801">
    <property type="entry name" value="His_deacetylse_dom"/>
</dbReference>
<feature type="domain" description="Histone deacetylase" evidence="2">
    <location>
        <begin position="471"/>
        <end position="624"/>
    </location>
</feature>
<gene>
    <name evidence="3" type="primary">HOS3</name>
    <name evidence="3" type="ORF">MARU1_001946</name>
</gene>
<dbReference type="SUPFAM" id="SSF52768">
    <property type="entry name" value="Arginase/deacetylase"/>
    <property type="match status" value="1"/>
</dbReference>
<dbReference type="GO" id="GO:0141221">
    <property type="term" value="F:histone deacetylase activity, hydrolytic mechanism"/>
    <property type="evidence" value="ECO:0007669"/>
    <property type="project" value="UniProtKB-EC"/>
</dbReference>
<feature type="region of interest" description="Disordered" evidence="1">
    <location>
        <begin position="229"/>
        <end position="293"/>
    </location>
</feature>
<dbReference type="EMBL" id="CP119918">
    <property type="protein sequence ID" value="WFD15920.1"/>
    <property type="molecule type" value="Genomic_DNA"/>
</dbReference>
<dbReference type="Gene3D" id="3.40.800.20">
    <property type="entry name" value="Histone deacetylase domain"/>
    <property type="match status" value="1"/>
</dbReference>
<feature type="compositionally biased region" description="Polar residues" evidence="1">
    <location>
        <begin position="240"/>
        <end position="255"/>
    </location>
</feature>
<feature type="domain" description="Histone deacetylase" evidence="2">
    <location>
        <begin position="293"/>
        <end position="414"/>
    </location>
</feature>
<dbReference type="EC" id="3.5.1.98" evidence="3"/>
<dbReference type="InterPro" id="IPR053244">
    <property type="entry name" value="HDAC_HD_type_1"/>
</dbReference>
<organism evidence="3 4">
    <name type="scientific">Malassezia arunalokei</name>
    <dbReference type="NCBI Taxonomy" id="1514897"/>
    <lineage>
        <taxon>Eukaryota</taxon>
        <taxon>Fungi</taxon>
        <taxon>Dikarya</taxon>
        <taxon>Basidiomycota</taxon>
        <taxon>Ustilaginomycotina</taxon>
        <taxon>Malasseziomycetes</taxon>
        <taxon>Malasseziales</taxon>
        <taxon>Malasseziaceae</taxon>
        <taxon>Malassezia</taxon>
    </lineage>
</organism>
<sequence>MQGVASGNARLLPRRVARCMVLIVKLPARRPPKDSESAPPVKDDAVDTSEVRNLPDGITRDRASAEAQTSELLRSSAHALSTPENTTQGWVPVASKLDVLLAPSVLKHRYVRGVDKSNIVERPQRIRAVLLGIAGVYGVSEKLAACSRGNPEHLATMLSNMTMEERESPLRMFKTSRILQMDEPEASLADIHAYANEPAMYTTQTEYRLKSDEEPPTSHLARLSILAAKAPHDPPGSLPRSHTANADLSDATSSDGEGDERMHPSEIPEMLPQGDLYLCGPHAQGVSDTSDGGSREAICHALGACVEAVDRVVTGAKADPSVLTSEQIFPTKAGLADIPPVQTKAHIPAKRAFVLSRPPGHHCCGAEPSGFCWVNNVMVAAAHAYRTHSVDRVVILDIDLHHGNGTQALAWRRNSDAAAADAQRQAKLQSMLRNMQRSSTTSSRQAARAAEAARTPWEKLLYEESLVGPRAQRVFYGSLHDIESFPCENGDPDLIRNASVCLAGAHGQWIWNVHLETHRDDADFVRLYETKYTQLFEQARRFIHETQAHAQRTLIMISCGFDGCTYEYPGMQRHGKHVPPQFYARFAKDAALLADEVADGKLISVLEGGYSDRALTSGALAHIGGLSEMPWSTGTWTRTQAPWSLDNVSHLQKMSKRVLQRAHRSELASVSRRSTAAQPAWVIRASEHFASFQRVCGTNAQPLEFNSSPSTPRKSLMRGLDADLATPTRVTPGGHILRDRTIRRTRSHAAMLSHPTPVRSKSHARASTKPMPNASALPVTPRKGEDPANLVPGALPVESAGPATPIVPSSTIKDEDSSALLDLMDRLHLQEHRAF</sequence>
<dbReference type="PRINTS" id="PR01270">
    <property type="entry name" value="HDASUPER"/>
</dbReference>
<evidence type="ECO:0000259" key="2">
    <source>
        <dbReference type="Pfam" id="PF00850"/>
    </source>
</evidence>
<dbReference type="InterPro" id="IPR037138">
    <property type="entry name" value="His_deacetylse_dom_sf"/>
</dbReference>
<keyword evidence="4" id="KW-1185">Reference proteome</keyword>
<proteinExistence type="predicted"/>
<evidence type="ECO:0000313" key="3">
    <source>
        <dbReference type="EMBL" id="WFD15920.1"/>
    </source>
</evidence>
<feature type="region of interest" description="Disordered" evidence="1">
    <location>
        <begin position="29"/>
        <end position="86"/>
    </location>
</feature>
<keyword evidence="3" id="KW-0378">Hydrolase</keyword>
<accession>A0AAJ5Z2L2</accession>
<feature type="region of interest" description="Disordered" evidence="1">
    <location>
        <begin position="753"/>
        <end position="786"/>
    </location>
</feature>
<dbReference type="PANTHER" id="PTHR47558:SF1">
    <property type="entry name" value="HISTONE DEACETYLASE HOS3"/>
    <property type="match status" value="1"/>
</dbReference>
<dbReference type="InterPro" id="IPR000286">
    <property type="entry name" value="HDACs"/>
</dbReference>
<name>A0AAJ5Z2L2_9BASI</name>